<reference evidence="8 9" key="1">
    <citation type="submission" date="2016-12" db="EMBL/GenBank/DDBJ databases">
        <authorList>
            <person name="Song W.-J."/>
            <person name="Kurnit D.M."/>
        </authorList>
    </citation>
    <scope>NUCLEOTIDE SEQUENCE [LARGE SCALE GENOMIC DNA]</scope>
    <source>
        <strain evidence="8 9">DSM 19599</strain>
    </source>
</reference>
<dbReference type="InterPro" id="IPR006143">
    <property type="entry name" value="RND_pump_MFP"/>
</dbReference>
<dbReference type="InterPro" id="IPR050393">
    <property type="entry name" value="MFP_Efflux_Pump"/>
</dbReference>
<dbReference type="InterPro" id="IPR058625">
    <property type="entry name" value="MdtA-like_BSH"/>
</dbReference>
<dbReference type="GO" id="GO:0016020">
    <property type="term" value="C:membrane"/>
    <property type="evidence" value="ECO:0007669"/>
    <property type="project" value="InterPro"/>
</dbReference>
<evidence type="ECO:0000256" key="2">
    <source>
        <dbReference type="ARBA" id="ARBA00022692"/>
    </source>
</evidence>
<dbReference type="OrthoDB" id="9816569at2"/>
<feature type="transmembrane region" description="Helical" evidence="5">
    <location>
        <begin position="12"/>
        <end position="32"/>
    </location>
</feature>
<evidence type="ECO:0000256" key="1">
    <source>
        <dbReference type="ARBA" id="ARBA00009477"/>
    </source>
</evidence>
<dbReference type="Proteomes" id="UP000186406">
    <property type="component" value="Unassembled WGS sequence"/>
</dbReference>
<evidence type="ECO:0000256" key="4">
    <source>
        <dbReference type="ARBA" id="ARBA00023136"/>
    </source>
</evidence>
<comment type="similarity">
    <text evidence="1">Belongs to the membrane fusion protein (MFP) (TC 8.A.1) family.</text>
</comment>
<accession>A0A1M7ZK24</accession>
<sequence>MSHWFSRIFRVVATLIVVAVASLVGYQLWVYYMDAPWTRDGQVTADVVGLTPDVSGLVVEVLATDNQQVKAGDLLFRIDPSRYEIALRQAEAVLASKKAALVLAERNQQRYSQLTDLTVTAEEKQTVDTDAAMATAAVEQATADRDLAALNLERTRVKAPVDGIVTNFTMRKGDYVTTGHPVFALIDSDSFYVDGYFPETKLSRIAVGDRAVVVLLGDDPVVTGRVQSIAGGISSSNVAASSSLLARIDPTFDWVRLAQRVPVRIELDQPLPAGVKLVVGRTASVEILPQTAGTGAKPAP</sequence>
<dbReference type="AlphaFoldDB" id="A0A1M7ZK24"/>
<name>A0A1M7ZK24_9HYPH</name>
<dbReference type="Gene3D" id="2.40.30.170">
    <property type="match status" value="1"/>
</dbReference>
<dbReference type="PANTHER" id="PTHR30367">
    <property type="entry name" value="P-HYDROXYBENZOIC ACID EFFLUX PUMP SUBUNIT AAEA-RELATED"/>
    <property type="match status" value="1"/>
</dbReference>
<evidence type="ECO:0000313" key="9">
    <source>
        <dbReference type="Proteomes" id="UP000186406"/>
    </source>
</evidence>
<protein>
    <submittedName>
        <fullName evidence="8">RND family efflux transporter, MFP subunit</fullName>
    </submittedName>
</protein>
<organism evidence="8 9">
    <name type="scientific">Pseudoxanthobacter soli DSM 19599</name>
    <dbReference type="NCBI Taxonomy" id="1123029"/>
    <lineage>
        <taxon>Bacteria</taxon>
        <taxon>Pseudomonadati</taxon>
        <taxon>Pseudomonadota</taxon>
        <taxon>Alphaproteobacteria</taxon>
        <taxon>Hyphomicrobiales</taxon>
        <taxon>Segnochrobactraceae</taxon>
        <taxon>Pseudoxanthobacter</taxon>
    </lineage>
</organism>
<proteinExistence type="inferred from homology"/>
<gene>
    <name evidence="8" type="ORF">SAMN02745172_02045</name>
</gene>
<dbReference type="PANTHER" id="PTHR30367:SF12">
    <property type="entry name" value="P-HYDROXYBENZOIC ACID EFFLUX PUMP SUBUNIT AAEA"/>
    <property type="match status" value="1"/>
</dbReference>
<feature type="domain" description="p-hydroxybenzoic acid efflux pump subunit AaeA-like beta-barrel" evidence="7">
    <location>
        <begin position="190"/>
        <end position="287"/>
    </location>
</feature>
<dbReference type="NCBIfam" id="TIGR01730">
    <property type="entry name" value="RND_mfp"/>
    <property type="match status" value="1"/>
</dbReference>
<feature type="domain" description="Multidrug resistance protein MdtA-like barrel-sandwich hybrid" evidence="6">
    <location>
        <begin position="47"/>
        <end position="186"/>
    </location>
</feature>
<keyword evidence="3 5" id="KW-1133">Transmembrane helix</keyword>
<keyword evidence="2 5" id="KW-0812">Transmembrane</keyword>
<dbReference type="RefSeq" id="WP_073628120.1">
    <property type="nucleotide sequence ID" value="NZ_FRXO01000003.1"/>
</dbReference>
<dbReference type="STRING" id="1123029.SAMN02745172_02045"/>
<evidence type="ECO:0000313" key="8">
    <source>
        <dbReference type="EMBL" id="SHO65243.1"/>
    </source>
</evidence>
<keyword evidence="4 5" id="KW-0472">Membrane</keyword>
<evidence type="ECO:0000256" key="3">
    <source>
        <dbReference type="ARBA" id="ARBA00022989"/>
    </source>
</evidence>
<dbReference type="Gene3D" id="2.40.50.100">
    <property type="match status" value="1"/>
</dbReference>
<evidence type="ECO:0000256" key="5">
    <source>
        <dbReference type="SAM" id="Phobius"/>
    </source>
</evidence>
<dbReference type="InterPro" id="IPR058634">
    <property type="entry name" value="AaeA-lik-b-barrel"/>
</dbReference>
<keyword evidence="9" id="KW-1185">Reference proteome</keyword>
<evidence type="ECO:0000259" key="7">
    <source>
        <dbReference type="Pfam" id="PF25963"/>
    </source>
</evidence>
<dbReference type="SUPFAM" id="SSF111369">
    <property type="entry name" value="HlyD-like secretion proteins"/>
    <property type="match status" value="1"/>
</dbReference>
<dbReference type="GO" id="GO:0022857">
    <property type="term" value="F:transmembrane transporter activity"/>
    <property type="evidence" value="ECO:0007669"/>
    <property type="project" value="InterPro"/>
</dbReference>
<evidence type="ECO:0000259" key="6">
    <source>
        <dbReference type="Pfam" id="PF25917"/>
    </source>
</evidence>
<dbReference type="Pfam" id="PF25963">
    <property type="entry name" value="Beta-barrel_AAEA"/>
    <property type="match status" value="1"/>
</dbReference>
<dbReference type="EMBL" id="FRXO01000003">
    <property type="protein sequence ID" value="SHO65243.1"/>
    <property type="molecule type" value="Genomic_DNA"/>
</dbReference>
<dbReference type="Pfam" id="PF25917">
    <property type="entry name" value="BSH_RND"/>
    <property type="match status" value="1"/>
</dbReference>